<gene>
    <name evidence="3" type="ORF">H8S18_05580</name>
</gene>
<dbReference type="RefSeq" id="WP_186857312.1">
    <property type="nucleotide sequence ID" value="NZ_JACOON010000002.1"/>
</dbReference>
<keyword evidence="4" id="KW-1185">Reference proteome</keyword>
<dbReference type="EMBL" id="JACOON010000002">
    <property type="protein sequence ID" value="MBC5647799.1"/>
    <property type="molecule type" value="Genomic_DNA"/>
</dbReference>
<protein>
    <submittedName>
        <fullName evidence="3">VOC family protein</fullName>
    </submittedName>
</protein>
<dbReference type="SUPFAM" id="SSF54593">
    <property type="entry name" value="Glyoxalase/Bleomycin resistance protein/Dihydroxybiphenyl dioxygenase"/>
    <property type="match status" value="1"/>
</dbReference>
<dbReference type="Pfam" id="PF00903">
    <property type="entry name" value="Glyoxalase"/>
    <property type="match status" value="1"/>
</dbReference>
<dbReference type="Gene3D" id="3.10.180.10">
    <property type="entry name" value="2,3-Dihydroxybiphenyl 1,2-Dioxygenase, domain 1"/>
    <property type="match status" value="1"/>
</dbReference>
<dbReference type="Proteomes" id="UP000606889">
    <property type="component" value="Unassembled WGS sequence"/>
</dbReference>
<organism evidence="3 4">
    <name type="scientific">Christensenella tenuis</name>
    <dbReference type="NCBI Taxonomy" id="2763033"/>
    <lineage>
        <taxon>Bacteria</taxon>
        <taxon>Bacillati</taxon>
        <taxon>Bacillota</taxon>
        <taxon>Clostridia</taxon>
        <taxon>Christensenellales</taxon>
        <taxon>Christensenellaceae</taxon>
        <taxon>Christensenella</taxon>
    </lineage>
</organism>
<dbReference type="CDD" id="cd06587">
    <property type="entry name" value="VOC"/>
    <property type="match status" value="1"/>
</dbReference>
<comment type="caution">
    <text evidence="3">The sequence shown here is derived from an EMBL/GenBank/DDBJ whole genome shotgun (WGS) entry which is preliminary data.</text>
</comment>
<evidence type="ECO:0000313" key="3">
    <source>
        <dbReference type="EMBL" id="MBC5647799.1"/>
    </source>
</evidence>
<dbReference type="InterPro" id="IPR037523">
    <property type="entry name" value="VOC_core"/>
</dbReference>
<feature type="domain" description="VOC" evidence="2">
    <location>
        <begin position="7"/>
        <end position="132"/>
    </location>
</feature>
<evidence type="ECO:0000313" key="4">
    <source>
        <dbReference type="Proteomes" id="UP000606889"/>
    </source>
</evidence>
<evidence type="ECO:0000256" key="1">
    <source>
        <dbReference type="ARBA" id="ARBA00022723"/>
    </source>
</evidence>
<proteinExistence type="predicted"/>
<dbReference type="InterPro" id="IPR051785">
    <property type="entry name" value="MMCE/EMCE_epimerase"/>
</dbReference>
<dbReference type="InterPro" id="IPR004360">
    <property type="entry name" value="Glyas_Fos-R_dOase_dom"/>
</dbReference>
<keyword evidence="1" id="KW-0479">Metal-binding</keyword>
<reference evidence="3 4" key="1">
    <citation type="submission" date="2020-08" db="EMBL/GenBank/DDBJ databases">
        <title>Genome public.</title>
        <authorList>
            <person name="Liu C."/>
            <person name="Sun Q."/>
        </authorList>
    </citation>
    <scope>NUCLEOTIDE SEQUENCE [LARGE SCALE GENOMIC DNA]</scope>
    <source>
        <strain evidence="3 4">NSJ-35</strain>
    </source>
</reference>
<dbReference type="InterPro" id="IPR029068">
    <property type="entry name" value="Glyas_Bleomycin-R_OHBP_Dase"/>
</dbReference>
<dbReference type="PROSITE" id="PS51819">
    <property type="entry name" value="VOC"/>
    <property type="match status" value="1"/>
</dbReference>
<dbReference type="PANTHER" id="PTHR43048:SF3">
    <property type="entry name" value="METHYLMALONYL-COA EPIMERASE, MITOCHONDRIAL"/>
    <property type="match status" value="1"/>
</dbReference>
<dbReference type="PANTHER" id="PTHR43048">
    <property type="entry name" value="METHYLMALONYL-COA EPIMERASE"/>
    <property type="match status" value="1"/>
</dbReference>
<name>A0ABR7EFH6_9FIRM</name>
<accession>A0ABR7EFH6</accession>
<evidence type="ECO:0000259" key="2">
    <source>
        <dbReference type="PROSITE" id="PS51819"/>
    </source>
</evidence>
<sequence>MNGKICGLAHIGLFVENIERTKKFYHDVLEFNTLYECEIDDADGKTQIAFLGNGSCIIEAVRFAHPAKRPDGIVDHIALQVRNIEAVRDSLLEKGVRFESEDIVFNGAVFPNGSKWILFRGPDGEHLELNEVL</sequence>